<evidence type="ECO:0000256" key="1">
    <source>
        <dbReference type="ARBA" id="ARBA00004651"/>
    </source>
</evidence>
<feature type="transmembrane region" description="Helical" evidence="6">
    <location>
        <begin position="135"/>
        <end position="161"/>
    </location>
</feature>
<sequence length="192" mass="20578">MIHPYAVLGFLAAVFPITATPGASVALLIQGGRRRAVPVILGTVTGLYVHATLAVLGLSALVMESSEAFAVVRVVGAVYLVGLGLWTWFATGSRVARARTDPTYTRALLANVLNPKAASIYLTLVPQFVAPQENLAGQIYVLVTAHALLAITWLSLWAFVLRRIPTTDAFRRWTRRVTSVVLVALGVRAATT</sequence>
<evidence type="ECO:0000256" key="6">
    <source>
        <dbReference type="SAM" id="Phobius"/>
    </source>
</evidence>
<evidence type="ECO:0000256" key="4">
    <source>
        <dbReference type="ARBA" id="ARBA00022989"/>
    </source>
</evidence>
<dbReference type="PANTHER" id="PTHR30086:SF20">
    <property type="entry name" value="ARGININE EXPORTER PROTEIN ARGO-RELATED"/>
    <property type="match status" value="1"/>
</dbReference>
<name>A0A3E0H470_9PSEU</name>
<keyword evidence="5 6" id="KW-0472">Membrane</keyword>
<protein>
    <submittedName>
        <fullName evidence="7">Threonine/homoserine/homoserine lactone efflux protein</fullName>
    </submittedName>
</protein>
<evidence type="ECO:0000256" key="2">
    <source>
        <dbReference type="ARBA" id="ARBA00022475"/>
    </source>
</evidence>
<dbReference type="PANTHER" id="PTHR30086">
    <property type="entry name" value="ARGININE EXPORTER PROTEIN ARGO"/>
    <property type="match status" value="1"/>
</dbReference>
<keyword evidence="3 6" id="KW-0812">Transmembrane</keyword>
<gene>
    <name evidence="7" type="ORF">BCF44_115139</name>
</gene>
<dbReference type="Proteomes" id="UP000256269">
    <property type="component" value="Unassembled WGS sequence"/>
</dbReference>
<feature type="transmembrane region" description="Helical" evidence="6">
    <location>
        <begin position="68"/>
        <end position="88"/>
    </location>
</feature>
<evidence type="ECO:0000256" key="5">
    <source>
        <dbReference type="ARBA" id="ARBA00023136"/>
    </source>
</evidence>
<dbReference type="Pfam" id="PF01810">
    <property type="entry name" value="LysE"/>
    <property type="match status" value="1"/>
</dbReference>
<dbReference type="RefSeq" id="WP_116179287.1">
    <property type="nucleotide sequence ID" value="NZ_CP144375.1"/>
</dbReference>
<proteinExistence type="predicted"/>
<dbReference type="AlphaFoldDB" id="A0A3E0H470"/>
<comment type="subcellular location">
    <subcellularLocation>
        <location evidence="1">Cell membrane</location>
        <topology evidence="1">Multi-pass membrane protein</topology>
    </subcellularLocation>
</comment>
<keyword evidence="2" id="KW-1003">Cell membrane</keyword>
<reference evidence="7 8" key="1">
    <citation type="submission" date="2018-08" db="EMBL/GenBank/DDBJ databases">
        <title>Genomic Encyclopedia of Archaeal and Bacterial Type Strains, Phase II (KMG-II): from individual species to whole genera.</title>
        <authorList>
            <person name="Goeker M."/>
        </authorList>
    </citation>
    <scope>NUCLEOTIDE SEQUENCE [LARGE SCALE GENOMIC DNA]</scope>
    <source>
        <strain evidence="7 8">DSM 45791</strain>
    </source>
</reference>
<dbReference type="GO" id="GO:0005886">
    <property type="term" value="C:plasma membrane"/>
    <property type="evidence" value="ECO:0007669"/>
    <property type="project" value="UniProtKB-SubCell"/>
</dbReference>
<dbReference type="GO" id="GO:0015171">
    <property type="term" value="F:amino acid transmembrane transporter activity"/>
    <property type="evidence" value="ECO:0007669"/>
    <property type="project" value="TreeGrafter"/>
</dbReference>
<dbReference type="EMBL" id="QUNO01000015">
    <property type="protein sequence ID" value="REH37135.1"/>
    <property type="molecule type" value="Genomic_DNA"/>
</dbReference>
<dbReference type="OrthoDB" id="3175972at2"/>
<keyword evidence="8" id="KW-1185">Reference proteome</keyword>
<comment type="caution">
    <text evidence="7">The sequence shown here is derived from an EMBL/GenBank/DDBJ whole genome shotgun (WGS) entry which is preliminary data.</text>
</comment>
<evidence type="ECO:0000313" key="8">
    <source>
        <dbReference type="Proteomes" id="UP000256269"/>
    </source>
</evidence>
<feature type="transmembrane region" description="Helical" evidence="6">
    <location>
        <begin position="108"/>
        <end position="129"/>
    </location>
</feature>
<keyword evidence="4 6" id="KW-1133">Transmembrane helix</keyword>
<feature type="transmembrane region" description="Helical" evidence="6">
    <location>
        <begin position="6"/>
        <end position="29"/>
    </location>
</feature>
<organism evidence="7 8">
    <name type="scientific">Kutzneria buriramensis</name>
    <dbReference type="NCBI Taxonomy" id="1045776"/>
    <lineage>
        <taxon>Bacteria</taxon>
        <taxon>Bacillati</taxon>
        <taxon>Actinomycetota</taxon>
        <taxon>Actinomycetes</taxon>
        <taxon>Pseudonocardiales</taxon>
        <taxon>Pseudonocardiaceae</taxon>
        <taxon>Kutzneria</taxon>
    </lineage>
</organism>
<feature type="transmembrane region" description="Helical" evidence="6">
    <location>
        <begin position="36"/>
        <end position="62"/>
    </location>
</feature>
<evidence type="ECO:0000313" key="7">
    <source>
        <dbReference type="EMBL" id="REH37135.1"/>
    </source>
</evidence>
<evidence type="ECO:0000256" key="3">
    <source>
        <dbReference type="ARBA" id="ARBA00022692"/>
    </source>
</evidence>
<dbReference type="InterPro" id="IPR001123">
    <property type="entry name" value="LeuE-type"/>
</dbReference>
<accession>A0A3E0H470</accession>